<evidence type="ECO:0000313" key="1">
    <source>
        <dbReference type="EMBL" id="DAD71878.1"/>
    </source>
</evidence>
<dbReference type="EMBL" id="BK015888">
    <property type="protein sequence ID" value="DAD71878.1"/>
    <property type="molecule type" value="Genomic_DNA"/>
</dbReference>
<protein>
    <submittedName>
        <fullName evidence="1">Uncharacterized protein</fullName>
    </submittedName>
</protein>
<sequence length="106" mass="11857">MEKKFAEIINEGKKNGKTIETINKELKEAGANFHLNPDGGVANWTAAEMAEGFNLAEKEPEDVKHLHDYMRYDVAKAGQTVRVETPEGTYDITWDEGGHPEKAVRV</sequence>
<proteinExistence type="predicted"/>
<accession>A0A8S5LPK5</accession>
<reference evidence="1" key="1">
    <citation type="journal article" date="2021" name="Proc. Natl. Acad. Sci. U.S.A.">
        <title>A Catalog of Tens of Thousands of Viruses from Human Metagenomes Reveals Hidden Associations with Chronic Diseases.</title>
        <authorList>
            <person name="Tisza M.J."/>
            <person name="Buck C.B."/>
        </authorList>
    </citation>
    <scope>NUCLEOTIDE SEQUENCE</scope>
    <source>
        <strain evidence="1">CtoiW10</strain>
    </source>
</reference>
<organism evidence="1">
    <name type="scientific">Siphoviridae sp. ctoiW10</name>
    <dbReference type="NCBI Taxonomy" id="2827592"/>
    <lineage>
        <taxon>Viruses</taxon>
        <taxon>Duplodnaviria</taxon>
        <taxon>Heunggongvirae</taxon>
        <taxon>Uroviricota</taxon>
        <taxon>Caudoviricetes</taxon>
    </lineage>
</organism>
<name>A0A8S5LPK5_9CAUD</name>